<keyword evidence="1" id="KW-1133">Transmembrane helix</keyword>
<protein>
    <recommendedName>
        <fullName evidence="4">FecR protein domain-containing protein</fullName>
    </recommendedName>
</protein>
<keyword evidence="1" id="KW-0472">Membrane</keyword>
<organism evidence="2 3">
    <name type="scientific">candidate division CSSED10-310 bacterium</name>
    <dbReference type="NCBI Taxonomy" id="2855610"/>
    <lineage>
        <taxon>Bacteria</taxon>
        <taxon>Bacteria division CSSED10-310</taxon>
    </lineage>
</organism>
<dbReference type="EMBL" id="JBHPBY010000133">
    <property type="protein sequence ID" value="MFC1850908.1"/>
    <property type="molecule type" value="Genomic_DNA"/>
</dbReference>
<evidence type="ECO:0000313" key="2">
    <source>
        <dbReference type="EMBL" id="MFC1850908.1"/>
    </source>
</evidence>
<keyword evidence="1" id="KW-0812">Transmembrane</keyword>
<accession>A0ABV6YXJ5</accession>
<evidence type="ECO:0000256" key="1">
    <source>
        <dbReference type="SAM" id="Phobius"/>
    </source>
</evidence>
<dbReference type="Gene3D" id="2.60.40.10">
    <property type="entry name" value="Immunoglobulins"/>
    <property type="match status" value="1"/>
</dbReference>
<keyword evidence="3" id="KW-1185">Reference proteome</keyword>
<comment type="caution">
    <text evidence="2">The sequence shown here is derived from an EMBL/GenBank/DDBJ whole genome shotgun (WGS) entry which is preliminary data.</text>
</comment>
<reference evidence="2 3" key="1">
    <citation type="submission" date="2024-09" db="EMBL/GenBank/DDBJ databases">
        <title>Laminarin stimulates single cell rates of sulfate reduction while oxygen inhibits transcriptomic activity in coastal marine sediment.</title>
        <authorList>
            <person name="Lindsay M."/>
            <person name="Orcutt B."/>
            <person name="Emerson D."/>
            <person name="Stepanauskas R."/>
            <person name="D'Angelo T."/>
        </authorList>
    </citation>
    <scope>NUCLEOTIDE SEQUENCE [LARGE SCALE GENOMIC DNA]</scope>
    <source>
        <strain evidence="2">SAG AM-311-K15</strain>
    </source>
</reference>
<sequence length="479" mass="55374">MNQKKFNNKESQRELWYKIRISYFQLTLLIVFLLIIGIIGALIYFDKITYFLELKITRLETKAQLLIDDSKNYGAESDEIEKYQRNLNKIINSKSAGKLLLTYKRDLEDFIVDVTDFISKLQAYQKGYLAQIVQVVKDVTVNIHTSLSWEKGLIGAQLSSGDKVKTGVESKAEISTESGNILRVNPESMIIIKDLSRDRKTFKPREVYSITESKNADYHIKTRRAGMTVEDENAVINVKEESEVKINKRERKATISVYHGLVEVKNNRGEMKTVRTREALSISNKGLFQETINIPYPPELIEPLNLKVFHFQQPSAVTIKIRWLKHELVNKYRLQVATDLGFDEIMLDEEINDLEFELSKLERGNYFWRVGSISSTKNEIMSEFSVVRSFYITFRHGVSNEDTTPPTFDELTIKWISPKALLIEGKTEPQARLLVEDINISVKDDGTFRDIIPFEQVNKPIELRLYDAAGNMLRRKILP</sequence>
<evidence type="ECO:0008006" key="4">
    <source>
        <dbReference type="Google" id="ProtNLM"/>
    </source>
</evidence>
<gene>
    <name evidence="2" type="ORF">ACFL27_12000</name>
</gene>
<dbReference type="InterPro" id="IPR013783">
    <property type="entry name" value="Ig-like_fold"/>
</dbReference>
<feature type="transmembrane region" description="Helical" evidence="1">
    <location>
        <begin position="21"/>
        <end position="45"/>
    </location>
</feature>
<proteinExistence type="predicted"/>
<evidence type="ECO:0000313" key="3">
    <source>
        <dbReference type="Proteomes" id="UP001594351"/>
    </source>
</evidence>
<dbReference type="Proteomes" id="UP001594351">
    <property type="component" value="Unassembled WGS sequence"/>
</dbReference>
<name>A0ABV6YXJ5_UNCC1</name>